<proteinExistence type="inferred from homology"/>
<dbReference type="GO" id="GO:0006094">
    <property type="term" value="P:gluconeogenesis"/>
    <property type="evidence" value="ECO:0007669"/>
    <property type="project" value="UniProtKB-UniRule"/>
</dbReference>
<keyword evidence="11" id="KW-1185">Reference proteome</keyword>
<comment type="subunit">
    <text evidence="8 9">Homodimer.</text>
</comment>
<keyword evidence="4 8" id="KW-0312">Gluconeogenesis</keyword>
<evidence type="ECO:0000256" key="1">
    <source>
        <dbReference type="ARBA" id="ARBA00004680"/>
    </source>
</evidence>
<comment type="pathway">
    <text evidence="2">Carbohydrate metabolism; erythritol degradation.</text>
</comment>
<name>A0A2V1H5S9_9GAMM</name>
<accession>A0A2V1H5S9</accession>
<dbReference type="PANTHER" id="PTHR21139:SF42">
    <property type="entry name" value="TRIOSEPHOSPHATE ISOMERASE"/>
    <property type="match status" value="1"/>
</dbReference>
<feature type="binding site" evidence="8">
    <location>
        <begin position="9"/>
        <end position="11"/>
    </location>
    <ligand>
        <name>substrate</name>
    </ligand>
</feature>
<dbReference type="OrthoDB" id="9809429at2"/>
<dbReference type="NCBIfam" id="TIGR00419">
    <property type="entry name" value="tim"/>
    <property type="match status" value="1"/>
</dbReference>
<dbReference type="InterPro" id="IPR020861">
    <property type="entry name" value="Triosephosphate_isomerase_AS"/>
</dbReference>
<evidence type="ECO:0000256" key="2">
    <source>
        <dbReference type="ARBA" id="ARBA00004939"/>
    </source>
</evidence>
<dbReference type="Proteomes" id="UP000244906">
    <property type="component" value="Unassembled WGS sequence"/>
</dbReference>
<dbReference type="PROSITE" id="PS00171">
    <property type="entry name" value="TIM_1"/>
    <property type="match status" value="1"/>
</dbReference>
<comment type="similarity">
    <text evidence="3 8 9">Belongs to the triosephosphate isomerase family.</text>
</comment>
<comment type="pathway">
    <text evidence="8 9">Carbohydrate biosynthesis; gluconeogenesis.</text>
</comment>
<keyword evidence="6 8" id="KW-0324">Glycolysis</keyword>
<comment type="subcellular location">
    <subcellularLocation>
        <location evidence="8 9">Cytoplasm</location>
    </subcellularLocation>
</comment>
<comment type="function">
    <text evidence="8">Involved in the gluconeogenesis. Catalyzes stereospecifically the conversion of dihydroxyacetone phosphate (DHAP) to D-glyceraldehyde-3-phosphate (G3P).</text>
</comment>
<dbReference type="FunFam" id="3.20.20.70:FF:000016">
    <property type="entry name" value="Triosephosphate isomerase"/>
    <property type="match status" value="1"/>
</dbReference>
<dbReference type="AlphaFoldDB" id="A0A2V1H5S9"/>
<dbReference type="InterPro" id="IPR035990">
    <property type="entry name" value="TIM_sf"/>
</dbReference>
<dbReference type="SUPFAM" id="SSF51351">
    <property type="entry name" value="Triosephosphate isomerase (TIM)"/>
    <property type="match status" value="1"/>
</dbReference>
<comment type="pathway">
    <text evidence="1 8 9">Carbohydrate degradation; glycolysis; D-glyceraldehyde 3-phosphate from glycerone phosphate: step 1/1.</text>
</comment>
<feature type="active site" description="Proton acceptor" evidence="8">
    <location>
        <position position="166"/>
    </location>
</feature>
<sequence length="249" mass="26151">MRTPLVLGNWKQNGSLATIADYAAEMAKQALPTTVEAGICPPALYVAAAINALKETKLAVGSQDCSEYSGGAFTGEINAAMISDMGCGYALVGHSERREMFGDTNARVADKFIAVKATDVTPVLCIGESLQDRESEKTFDVVGAQLRAVLEKTGEEGFIGGVIAYEPVWAIGTGLTASPEQAQEVHEFIRGVLAEFGETLKNSTRLLYGGSVNKDNARALFEKPDIDGGLIGGASLKVNDFAAVIQAAG</sequence>
<dbReference type="PANTHER" id="PTHR21139">
    <property type="entry name" value="TRIOSEPHOSPHATE ISOMERASE"/>
    <property type="match status" value="1"/>
</dbReference>
<comment type="catalytic activity">
    <reaction evidence="8 9">
        <text>D-glyceraldehyde 3-phosphate = dihydroxyacetone phosphate</text>
        <dbReference type="Rhea" id="RHEA:18585"/>
        <dbReference type="ChEBI" id="CHEBI:57642"/>
        <dbReference type="ChEBI" id="CHEBI:59776"/>
        <dbReference type="EC" id="5.3.1.1"/>
    </reaction>
</comment>
<dbReference type="InterPro" id="IPR000652">
    <property type="entry name" value="Triosephosphate_isomerase"/>
</dbReference>
<dbReference type="PROSITE" id="PS51440">
    <property type="entry name" value="TIM_2"/>
    <property type="match status" value="1"/>
</dbReference>
<evidence type="ECO:0000256" key="7">
    <source>
        <dbReference type="ARBA" id="ARBA00023235"/>
    </source>
</evidence>
<reference evidence="10 11" key="1">
    <citation type="submission" date="2018-04" db="EMBL/GenBank/DDBJ databases">
        <title>Thalassorhabdus spongiae gen. nov., sp. nov., isolated from a marine sponge in South-West Iceland.</title>
        <authorList>
            <person name="Knobloch S."/>
            <person name="Daussin A."/>
            <person name="Johannsson R."/>
            <person name="Marteinsson V.T."/>
        </authorList>
    </citation>
    <scope>NUCLEOTIDE SEQUENCE [LARGE SCALE GENOMIC DNA]</scope>
    <source>
        <strain evidence="10 11">Hp12</strain>
    </source>
</reference>
<organism evidence="10 11">
    <name type="scientific">Pelagibaculum spongiae</name>
    <dbReference type="NCBI Taxonomy" id="2080658"/>
    <lineage>
        <taxon>Bacteria</taxon>
        <taxon>Pseudomonadati</taxon>
        <taxon>Pseudomonadota</taxon>
        <taxon>Gammaproteobacteria</taxon>
        <taxon>Oceanospirillales</taxon>
        <taxon>Pelagibaculum</taxon>
    </lineage>
</organism>
<dbReference type="InterPro" id="IPR013785">
    <property type="entry name" value="Aldolase_TIM"/>
</dbReference>
<dbReference type="GO" id="GO:0006096">
    <property type="term" value="P:glycolytic process"/>
    <property type="evidence" value="ECO:0007669"/>
    <property type="project" value="UniProtKB-UniRule"/>
</dbReference>
<keyword evidence="5 8" id="KW-0963">Cytoplasm</keyword>
<dbReference type="GO" id="GO:0004807">
    <property type="term" value="F:triose-phosphate isomerase activity"/>
    <property type="evidence" value="ECO:0007669"/>
    <property type="project" value="UniProtKB-UniRule"/>
</dbReference>
<dbReference type="UniPathway" id="UPA00138"/>
<evidence type="ECO:0000313" key="11">
    <source>
        <dbReference type="Proteomes" id="UP000244906"/>
    </source>
</evidence>
<comment type="caution">
    <text evidence="10">The sequence shown here is derived from an EMBL/GenBank/DDBJ whole genome shotgun (WGS) entry which is preliminary data.</text>
</comment>
<evidence type="ECO:0000313" key="10">
    <source>
        <dbReference type="EMBL" id="PVZ71782.1"/>
    </source>
</evidence>
<dbReference type="Pfam" id="PF00121">
    <property type="entry name" value="TIM"/>
    <property type="match status" value="1"/>
</dbReference>
<evidence type="ECO:0000256" key="9">
    <source>
        <dbReference type="RuleBase" id="RU363013"/>
    </source>
</evidence>
<evidence type="ECO:0000256" key="4">
    <source>
        <dbReference type="ARBA" id="ARBA00022432"/>
    </source>
</evidence>
<evidence type="ECO:0000256" key="8">
    <source>
        <dbReference type="HAMAP-Rule" id="MF_00147"/>
    </source>
</evidence>
<dbReference type="EMBL" id="QDDL01000001">
    <property type="protein sequence ID" value="PVZ71782.1"/>
    <property type="molecule type" value="Genomic_DNA"/>
</dbReference>
<dbReference type="HAMAP" id="MF_00147_B">
    <property type="entry name" value="TIM_B"/>
    <property type="match status" value="1"/>
</dbReference>
<dbReference type="EC" id="5.3.1.1" evidence="8 9"/>
<dbReference type="CDD" id="cd00311">
    <property type="entry name" value="TIM"/>
    <property type="match status" value="1"/>
</dbReference>
<feature type="binding site" evidence="8">
    <location>
        <position position="172"/>
    </location>
    <ligand>
        <name>substrate</name>
    </ligand>
</feature>
<dbReference type="UniPathway" id="UPA00109">
    <property type="reaction ID" value="UER00189"/>
</dbReference>
<dbReference type="GO" id="GO:0005829">
    <property type="term" value="C:cytosol"/>
    <property type="evidence" value="ECO:0007669"/>
    <property type="project" value="TreeGrafter"/>
</dbReference>
<feature type="active site" description="Electrophile" evidence="8">
    <location>
        <position position="94"/>
    </location>
</feature>
<dbReference type="InterPro" id="IPR022896">
    <property type="entry name" value="TrioseP_Isoase_bac/euk"/>
</dbReference>
<dbReference type="Gene3D" id="3.20.20.70">
    <property type="entry name" value="Aldolase class I"/>
    <property type="match status" value="1"/>
</dbReference>
<dbReference type="RefSeq" id="WP_116685370.1">
    <property type="nucleotide sequence ID" value="NZ_CAWNYD010000001.1"/>
</dbReference>
<evidence type="ECO:0000256" key="3">
    <source>
        <dbReference type="ARBA" id="ARBA00007422"/>
    </source>
</evidence>
<keyword evidence="7 8" id="KW-0413">Isomerase</keyword>
<protein>
    <recommendedName>
        <fullName evidence="8 9">Triosephosphate isomerase</fullName>
        <shortName evidence="8">TIM</shortName>
        <shortName evidence="8">TPI</shortName>
        <ecNumber evidence="8 9">5.3.1.1</ecNumber>
    </recommendedName>
    <alternativeName>
        <fullName evidence="8">Triose-phosphate isomerase</fullName>
    </alternativeName>
</protein>
<dbReference type="GO" id="GO:0046166">
    <property type="term" value="P:glyceraldehyde-3-phosphate biosynthetic process"/>
    <property type="evidence" value="ECO:0007669"/>
    <property type="project" value="TreeGrafter"/>
</dbReference>
<dbReference type="GO" id="GO:0019563">
    <property type="term" value="P:glycerol catabolic process"/>
    <property type="evidence" value="ECO:0007669"/>
    <property type="project" value="TreeGrafter"/>
</dbReference>
<gene>
    <name evidence="8" type="primary">tpiA</name>
    <name evidence="10" type="ORF">DC094_01785</name>
</gene>
<feature type="binding site" evidence="8">
    <location>
        <begin position="232"/>
        <end position="233"/>
    </location>
    <ligand>
        <name>substrate</name>
    </ligand>
</feature>
<feature type="binding site" evidence="8">
    <location>
        <position position="211"/>
    </location>
    <ligand>
        <name>substrate</name>
    </ligand>
</feature>
<evidence type="ECO:0000256" key="6">
    <source>
        <dbReference type="ARBA" id="ARBA00023152"/>
    </source>
</evidence>
<evidence type="ECO:0000256" key="5">
    <source>
        <dbReference type="ARBA" id="ARBA00022490"/>
    </source>
</evidence>